<proteinExistence type="predicted"/>
<dbReference type="EMBL" id="CM010715">
    <property type="protein sequence ID" value="RZC44150.1"/>
    <property type="molecule type" value="Genomic_DNA"/>
</dbReference>
<evidence type="ECO:0000313" key="1">
    <source>
        <dbReference type="EMBL" id="RZC44150.1"/>
    </source>
</evidence>
<organism evidence="1 2">
    <name type="scientific">Papaver somniferum</name>
    <name type="common">Opium poppy</name>
    <dbReference type="NCBI Taxonomy" id="3469"/>
    <lineage>
        <taxon>Eukaryota</taxon>
        <taxon>Viridiplantae</taxon>
        <taxon>Streptophyta</taxon>
        <taxon>Embryophyta</taxon>
        <taxon>Tracheophyta</taxon>
        <taxon>Spermatophyta</taxon>
        <taxon>Magnoliopsida</taxon>
        <taxon>Ranunculales</taxon>
        <taxon>Papaveraceae</taxon>
        <taxon>Papaveroideae</taxon>
        <taxon>Papaver</taxon>
    </lineage>
</organism>
<dbReference type="Gramene" id="RZC44150">
    <property type="protein sequence ID" value="RZC44150"/>
    <property type="gene ID" value="C5167_037093"/>
</dbReference>
<name>A0A4Y7I8J5_PAPSO</name>
<accession>A0A4Y7I8J5</accession>
<keyword evidence="2" id="KW-1185">Reference proteome</keyword>
<sequence>MVFLSKNPSYIKAHNTICETIKELDVEILYNGREVKYISRNISKETARSVMTTVPNPEEWIYLSKDIVKQKTPEGGNDRCFPQNMGTI</sequence>
<dbReference type="AlphaFoldDB" id="A0A4Y7I8J5"/>
<evidence type="ECO:0000313" key="2">
    <source>
        <dbReference type="Proteomes" id="UP000316621"/>
    </source>
</evidence>
<gene>
    <name evidence="1" type="ORF">C5167_037093</name>
</gene>
<protein>
    <submittedName>
        <fullName evidence="1">Uncharacterized protein</fullName>
    </submittedName>
</protein>
<reference evidence="1 2" key="1">
    <citation type="journal article" date="2018" name="Science">
        <title>The opium poppy genome and morphinan production.</title>
        <authorList>
            <person name="Guo L."/>
            <person name="Winzer T."/>
            <person name="Yang X."/>
            <person name="Li Y."/>
            <person name="Ning Z."/>
            <person name="He Z."/>
            <person name="Teodor R."/>
            <person name="Lu Y."/>
            <person name="Bowser T.A."/>
            <person name="Graham I.A."/>
            <person name="Ye K."/>
        </authorList>
    </citation>
    <scope>NUCLEOTIDE SEQUENCE [LARGE SCALE GENOMIC DNA]</scope>
    <source>
        <strain evidence="2">cv. HN1</strain>
        <tissue evidence="1">Leaves</tissue>
    </source>
</reference>
<dbReference type="Proteomes" id="UP000316621">
    <property type="component" value="Chromosome 1"/>
</dbReference>